<reference evidence="5" key="1">
    <citation type="journal article" date="2023" name="Nat. Commun.">
        <title>Diploid and tetraploid genomes of Acorus and the evolution of monocots.</title>
        <authorList>
            <person name="Ma L."/>
            <person name="Liu K.W."/>
            <person name="Li Z."/>
            <person name="Hsiao Y.Y."/>
            <person name="Qi Y."/>
            <person name="Fu T."/>
            <person name="Tang G.D."/>
            <person name="Zhang D."/>
            <person name="Sun W.H."/>
            <person name="Liu D.K."/>
            <person name="Li Y."/>
            <person name="Chen G.Z."/>
            <person name="Liu X.D."/>
            <person name="Liao X.Y."/>
            <person name="Jiang Y.T."/>
            <person name="Yu X."/>
            <person name="Hao Y."/>
            <person name="Huang J."/>
            <person name="Zhao X.W."/>
            <person name="Ke S."/>
            <person name="Chen Y.Y."/>
            <person name="Wu W.L."/>
            <person name="Hsu J.L."/>
            <person name="Lin Y.F."/>
            <person name="Huang M.D."/>
            <person name="Li C.Y."/>
            <person name="Huang L."/>
            <person name="Wang Z.W."/>
            <person name="Zhao X."/>
            <person name="Zhong W.Y."/>
            <person name="Peng D.H."/>
            <person name="Ahmad S."/>
            <person name="Lan S."/>
            <person name="Zhang J.S."/>
            <person name="Tsai W.C."/>
            <person name="Van de Peer Y."/>
            <person name="Liu Z.J."/>
        </authorList>
    </citation>
    <scope>NUCLEOTIDE SEQUENCE</scope>
    <source>
        <strain evidence="5">SCP</strain>
    </source>
</reference>
<dbReference type="CDD" id="cd15801">
    <property type="entry name" value="PMEI-like_1"/>
    <property type="match status" value="1"/>
</dbReference>
<dbReference type="InterPro" id="IPR051955">
    <property type="entry name" value="PME_Inhibitor"/>
</dbReference>
<dbReference type="PANTHER" id="PTHR31080">
    <property type="entry name" value="PECTINESTERASE INHIBITOR-LIKE"/>
    <property type="match status" value="1"/>
</dbReference>
<evidence type="ECO:0000313" key="6">
    <source>
        <dbReference type="Proteomes" id="UP001179952"/>
    </source>
</evidence>
<organism evidence="5 6">
    <name type="scientific">Acorus gramineus</name>
    <name type="common">Dwarf sweet flag</name>
    <dbReference type="NCBI Taxonomy" id="55184"/>
    <lineage>
        <taxon>Eukaryota</taxon>
        <taxon>Viridiplantae</taxon>
        <taxon>Streptophyta</taxon>
        <taxon>Embryophyta</taxon>
        <taxon>Tracheophyta</taxon>
        <taxon>Spermatophyta</taxon>
        <taxon>Magnoliopsida</taxon>
        <taxon>Liliopsida</taxon>
        <taxon>Acoraceae</taxon>
        <taxon>Acorus</taxon>
    </lineage>
</organism>
<evidence type="ECO:0000256" key="3">
    <source>
        <dbReference type="ARBA" id="ARBA00038471"/>
    </source>
</evidence>
<dbReference type="SUPFAM" id="SSF101148">
    <property type="entry name" value="Plant invertase/pectin methylesterase inhibitor"/>
    <property type="match status" value="1"/>
</dbReference>
<dbReference type="InterPro" id="IPR006501">
    <property type="entry name" value="Pectinesterase_inhib_dom"/>
</dbReference>
<evidence type="ECO:0000256" key="1">
    <source>
        <dbReference type="ARBA" id="ARBA00022729"/>
    </source>
</evidence>
<dbReference type="NCBIfam" id="TIGR01614">
    <property type="entry name" value="PME_inhib"/>
    <property type="match status" value="1"/>
</dbReference>
<dbReference type="PANTHER" id="PTHR31080:SF291">
    <property type="entry name" value="OS08G0541800 PROTEIN"/>
    <property type="match status" value="1"/>
</dbReference>
<keyword evidence="2" id="KW-1015">Disulfide bond</keyword>
<dbReference type="Gene3D" id="1.20.140.40">
    <property type="entry name" value="Invertase/pectin methylesterase inhibitor family protein"/>
    <property type="match status" value="1"/>
</dbReference>
<dbReference type="FunFam" id="1.20.140.40:FF:000008">
    <property type="entry name" value="Invertase/pectin methylesterase inhibitor family protein"/>
    <property type="match status" value="1"/>
</dbReference>
<proteinExistence type="inferred from homology"/>
<comment type="similarity">
    <text evidence="3">Belongs to the PMEI family.</text>
</comment>
<accession>A0AAV9BWM6</accession>
<dbReference type="EMBL" id="JAUJYN010000001">
    <property type="protein sequence ID" value="KAK1280537.1"/>
    <property type="molecule type" value="Genomic_DNA"/>
</dbReference>
<keyword evidence="1" id="KW-0732">Signal</keyword>
<protein>
    <submittedName>
        <fullName evidence="5">Pectinesterase 3</fullName>
    </submittedName>
</protein>
<dbReference type="GO" id="GO:0046910">
    <property type="term" value="F:pectinesterase inhibitor activity"/>
    <property type="evidence" value="ECO:0007669"/>
    <property type="project" value="UniProtKB-ARBA"/>
</dbReference>
<keyword evidence="6" id="KW-1185">Reference proteome</keyword>
<reference evidence="5" key="2">
    <citation type="submission" date="2023-06" db="EMBL/GenBank/DDBJ databases">
        <authorList>
            <person name="Ma L."/>
            <person name="Liu K.-W."/>
            <person name="Li Z."/>
            <person name="Hsiao Y.-Y."/>
            <person name="Qi Y."/>
            <person name="Fu T."/>
            <person name="Tang G."/>
            <person name="Zhang D."/>
            <person name="Sun W.-H."/>
            <person name="Liu D.-K."/>
            <person name="Li Y."/>
            <person name="Chen G.-Z."/>
            <person name="Liu X.-D."/>
            <person name="Liao X.-Y."/>
            <person name="Jiang Y.-T."/>
            <person name="Yu X."/>
            <person name="Hao Y."/>
            <person name="Huang J."/>
            <person name="Zhao X.-W."/>
            <person name="Ke S."/>
            <person name="Chen Y.-Y."/>
            <person name="Wu W.-L."/>
            <person name="Hsu J.-L."/>
            <person name="Lin Y.-F."/>
            <person name="Huang M.-D."/>
            <person name="Li C.-Y."/>
            <person name="Huang L."/>
            <person name="Wang Z.-W."/>
            <person name="Zhao X."/>
            <person name="Zhong W.-Y."/>
            <person name="Peng D.-H."/>
            <person name="Ahmad S."/>
            <person name="Lan S."/>
            <person name="Zhang J.-S."/>
            <person name="Tsai W.-C."/>
            <person name="Van De Peer Y."/>
            <person name="Liu Z.-J."/>
        </authorList>
    </citation>
    <scope>NUCLEOTIDE SEQUENCE</scope>
    <source>
        <strain evidence="5">SCP</strain>
        <tissue evidence="5">Leaves</tissue>
    </source>
</reference>
<comment type="caution">
    <text evidence="5">The sequence shown here is derived from an EMBL/GenBank/DDBJ whole genome shotgun (WGS) entry which is preliminary data.</text>
</comment>
<gene>
    <name evidence="5" type="ORF">QJS04_geneDACA004817</name>
</gene>
<evidence type="ECO:0000256" key="2">
    <source>
        <dbReference type="ARBA" id="ARBA00023157"/>
    </source>
</evidence>
<name>A0AAV9BWM6_ACOGR</name>
<dbReference type="SMART" id="SM00856">
    <property type="entry name" value="PMEI"/>
    <property type="match status" value="1"/>
</dbReference>
<dbReference type="AlphaFoldDB" id="A0AAV9BWM6"/>
<sequence>MFYIYVYTHTHTHHSLIFTSNQSYHSPKRKDREKVESMERSKIQLASSLIVFCIAFFARPTTCARWLASSDGTVDHLVIETCKKTQYCDVCLASLGSDPRSRGADLQRLAWISVDVSIGHASDTIARIGKMKDEGASSNDSYINQCLSDCLKEYSDAVDNLRQSSTALSEQSYMDANEFVSAAMTDSDTCEDAFGEKPGYESPLTERNVYFAKLCSNSLAIAKLLG</sequence>
<evidence type="ECO:0000313" key="5">
    <source>
        <dbReference type="EMBL" id="KAK1280537.1"/>
    </source>
</evidence>
<evidence type="ECO:0000259" key="4">
    <source>
        <dbReference type="SMART" id="SM00856"/>
    </source>
</evidence>
<dbReference type="InterPro" id="IPR035513">
    <property type="entry name" value="Invertase/methylesterase_inhib"/>
</dbReference>
<dbReference type="Proteomes" id="UP001179952">
    <property type="component" value="Unassembled WGS sequence"/>
</dbReference>
<dbReference type="Pfam" id="PF04043">
    <property type="entry name" value="PMEI"/>
    <property type="match status" value="1"/>
</dbReference>
<feature type="domain" description="Pectinesterase inhibitor" evidence="4">
    <location>
        <begin position="73"/>
        <end position="221"/>
    </location>
</feature>